<gene>
    <name evidence="2" type="ORF">Tci_064628</name>
</gene>
<proteinExistence type="predicted"/>
<dbReference type="AlphaFoldDB" id="A0A6L2P2J5"/>
<evidence type="ECO:0000313" key="2">
    <source>
        <dbReference type="EMBL" id="GEU92650.1"/>
    </source>
</evidence>
<protein>
    <recommendedName>
        <fullName evidence="1">Retrotransposon gag domain-containing protein</fullName>
    </recommendedName>
</protein>
<comment type="caution">
    <text evidence="2">The sequence shown here is derived from an EMBL/GenBank/DDBJ whole genome shotgun (WGS) entry which is preliminary data.</text>
</comment>
<dbReference type="Pfam" id="PF03732">
    <property type="entry name" value="Retrotrans_gag"/>
    <property type="match status" value="1"/>
</dbReference>
<sequence length="403" mass="46840">MTRSSNLELVEPYKEPERVLYSLRKLFKTTSLTSSSLLEFELFSDHKSQFKEEVTEAMTNPTMEEKFLSKSCPPARTAKRMEAINNFQQELDETLYQAWERFKELLLRCPQHYLTDIHEGDTMALIKDSRVIFPFPGRLKRYGYDVMEVSKDLENLQVGSTESITRMRRLIKEKSRIEEEIETKTDEFIKSSVENLVPNPSEFEDERHFEIYLNPLFDEEIISTKIDPHHFNAESDLIESLLNQDSSIISSLKIDYLLDEFTSELILLKSIPLGIDEADCDPEEEIRLIEKLLYDNSSPRPPKEVIFENSNATIESFSPAPILVEDSNSLRDEIDLILTSDDSMPPGIEDDDYDSERDIVEELLSNDSLLIPENQSFYFDILSSPALMRNHRMMMKLSPIQEF</sequence>
<feature type="domain" description="Retrotransposon gag" evidence="1">
    <location>
        <begin position="59"/>
        <end position="116"/>
    </location>
</feature>
<dbReference type="EMBL" id="BKCJ010010680">
    <property type="protein sequence ID" value="GEU92650.1"/>
    <property type="molecule type" value="Genomic_DNA"/>
</dbReference>
<evidence type="ECO:0000259" key="1">
    <source>
        <dbReference type="Pfam" id="PF03732"/>
    </source>
</evidence>
<dbReference type="InterPro" id="IPR005162">
    <property type="entry name" value="Retrotrans_gag_dom"/>
</dbReference>
<reference evidence="2" key="1">
    <citation type="journal article" date="2019" name="Sci. Rep.">
        <title>Draft genome of Tanacetum cinerariifolium, the natural source of mosquito coil.</title>
        <authorList>
            <person name="Yamashiro T."/>
            <person name="Shiraishi A."/>
            <person name="Satake H."/>
            <person name="Nakayama K."/>
        </authorList>
    </citation>
    <scope>NUCLEOTIDE SEQUENCE</scope>
</reference>
<accession>A0A6L2P2J5</accession>
<organism evidence="2">
    <name type="scientific">Tanacetum cinerariifolium</name>
    <name type="common">Dalmatian daisy</name>
    <name type="synonym">Chrysanthemum cinerariifolium</name>
    <dbReference type="NCBI Taxonomy" id="118510"/>
    <lineage>
        <taxon>Eukaryota</taxon>
        <taxon>Viridiplantae</taxon>
        <taxon>Streptophyta</taxon>
        <taxon>Embryophyta</taxon>
        <taxon>Tracheophyta</taxon>
        <taxon>Spermatophyta</taxon>
        <taxon>Magnoliopsida</taxon>
        <taxon>eudicotyledons</taxon>
        <taxon>Gunneridae</taxon>
        <taxon>Pentapetalae</taxon>
        <taxon>asterids</taxon>
        <taxon>campanulids</taxon>
        <taxon>Asterales</taxon>
        <taxon>Asteraceae</taxon>
        <taxon>Asteroideae</taxon>
        <taxon>Anthemideae</taxon>
        <taxon>Anthemidinae</taxon>
        <taxon>Tanacetum</taxon>
    </lineage>
</organism>
<name>A0A6L2P2J5_TANCI</name>